<feature type="compositionally biased region" description="Pro residues" evidence="14">
    <location>
        <begin position="144"/>
        <end position="158"/>
    </location>
</feature>
<keyword evidence="11 12" id="KW-0472">Membrane</keyword>
<feature type="region of interest" description="Disordered" evidence="14">
    <location>
        <begin position="174"/>
        <end position="193"/>
    </location>
</feature>
<reference evidence="15" key="1">
    <citation type="journal article" date="2021" name="Mol. Ecol. Resour.">
        <title>Apolygus lucorum genome provides insights into omnivorousness and mesophyll feeding.</title>
        <authorList>
            <person name="Liu Y."/>
            <person name="Liu H."/>
            <person name="Wang H."/>
            <person name="Huang T."/>
            <person name="Liu B."/>
            <person name="Yang B."/>
            <person name="Yin L."/>
            <person name="Li B."/>
            <person name="Zhang Y."/>
            <person name="Zhang S."/>
            <person name="Jiang F."/>
            <person name="Zhang X."/>
            <person name="Ren Y."/>
            <person name="Wang B."/>
            <person name="Wang S."/>
            <person name="Lu Y."/>
            <person name="Wu K."/>
            <person name="Fan W."/>
            <person name="Wang G."/>
        </authorList>
    </citation>
    <scope>NUCLEOTIDE SEQUENCE</scope>
    <source>
        <strain evidence="15">12Hb</strain>
    </source>
</reference>
<dbReference type="SUPFAM" id="SSF103506">
    <property type="entry name" value="Mitochondrial carrier"/>
    <property type="match status" value="1"/>
</dbReference>
<dbReference type="EMBL" id="WIXP02000005">
    <property type="protein sequence ID" value="KAF6211159.1"/>
    <property type="molecule type" value="Genomic_DNA"/>
</dbReference>
<dbReference type="GO" id="GO:0005743">
    <property type="term" value="C:mitochondrial inner membrane"/>
    <property type="evidence" value="ECO:0007669"/>
    <property type="project" value="UniProtKB-SubCell"/>
</dbReference>
<protein>
    <recommendedName>
        <fullName evidence="17">Mitochondrial carrier protein</fullName>
    </recommendedName>
</protein>
<keyword evidence="7" id="KW-1133">Transmembrane helix</keyword>
<dbReference type="Gene3D" id="1.50.40.10">
    <property type="entry name" value="Mitochondrial carrier domain"/>
    <property type="match status" value="2"/>
</dbReference>
<dbReference type="Pfam" id="PF00153">
    <property type="entry name" value="Mito_carr"/>
    <property type="match status" value="3"/>
</dbReference>
<feature type="compositionally biased region" description="Basic and acidic residues" evidence="14">
    <location>
        <begin position="124"/>
        <end position="143"/>
    </location>
</feature>
<accession>A0A8S9XRF8</accession>
<keyword evidence="4" id="KW-0410">Iron transport</keyword>
<feature type="repeat" description="Solcar" evidence="12">
    <location>
        <begin position="212"/>
        <end position="297"/>
    </location>
</feature>
<evidence type="ECO:0000256" key="12">
    <source>
        <dbReference type="PROSITE-ProRule" id="PRU00282"/>
    </source>
</evidence>
<evidence type="ECO:0000256" key="6">
    <source>
        <dbReference type="ARBA" id="ARBA00022792"/>
    </source>
</evidence>
<comment type="similarity">
    <text evidence="2 13">Belongs to the mitochondrial carrier (TC 2.A.29) family.</text>
</comment>
<keyword evidence="9" id="KW-0406">Ion transport</keyword>
<keyword evidence="16" id="KW-1185">Reference proteome</keyword>
<keyword evidence="10" id="KW-0496">Mitochondrion</keyword>
<dbReference type="InterPro" id="IPR023395">
    <property type="entry name" value="MCP_dom_sf"/>
</dbReference>
<comment type="caution">
    <text evidence="15">The sequence shown here is derived from an EMBL/GenBank/DDBJ whole genome shotgun (WGS) entry which is preliminary data.</text>
</comment>
<evidence type="ECO:0008006" key="17">
    <source>
        <dbReference type="Google" id="ProtNLM"/>
    </source>
</evidence>
<evidence type="ECO:0000256" key="7">
    <source>
        <dbReference type="ARBA" id="ARBA00022989"/>
    </source>
</evidence>
<evidence type="ECO:0000256" key="2">
    <source>
        <dbReference type="ARBA" id="ARBA00006375"/>
    </source>
</evidence>
<dbReference type="OrthoDB" id="43906at2759"/>
<keyword evidence="5 12" id="KW-0812">Transmembrane</keyword>
<evidence type="ECO:0000256" key="10">
    <source>
        <dbReference type="ARBA" id="ARBA00023128"/>
    </source>
</evidence>
<dbReference type="PANTHER" id="PTHR45758">
    <property type="entry name" value="MITOFERRIN-1-RELATED"/>
    <property type="match status" value="1"/>
</dbReference>
<keyword evidence="6" id="KW-0999">Mitochondrion inner membrane</keyword>
<feature type="region of interest" description="Disordered" evidence="14">
    <location>
        <begin position="85"/>
        <end position="163"/>
    </location>
</feature>
<evidence type="ECO:0000256" key="9">
    <source>
        <dbReference type="ARBA" id="ARBA00023065"/>
    </source>
</evidence>
<dbReference type="AlphaFoldDB" id="A0A8S9XRF8"/>
<dbReference type="GO" id="GO:0015093">
    <property type="term" value="F:ferrous iron transmembrane transporter activity"/>
    <property type="evidence" value="ECO:0007669"/>
    <property type="project" value="TreeGrafter"/>
</dbReference>
<organism evidence="15 16">
    <name type="scientific">Apolygus lucorum</name>
    <name type="common">Small green plant bug</name>
    <name type="synonym">Lygocoris lucorum</name>
    <dbReference type="NCBI Taxonomy" id="248454"/>
    <lineage>
        <taxon>Eukaryota</taxon>
        <taxon>Metazoa</taxon>
        <taxon>Ecdysozoa</taxon>
        <taxon>Arthropoda</taxon>
        <taxon>Hexapoda</taxon>
        <taxon>Insecta</taxon>
        <taxon>Pterygota</taxon>
        <taxon>Neoptera</taxon>
        <taxon>Paraneoptera</taxon>
        <taxon>Hemiptera</taxon>
        <taxon>Heteroptera</taxon>
        <taxon>Panheteroptera</taxon>
        <taxon>Cimicomorpha</taxon>
        <taxon>Miridae</taxon>
        <taxon>Mirini</taxon>
        <taxon>Apolygus</taxon>
    </lineage>
</organism>
<feature type="repeat" description="Solcar" evidence="12">
    <location>
        <begin position="396"/>
        <end position="484"/>
    </location>
</feature>
<dbReference type="InterPro" id="IPR018108">
    <property type="entry name" value="MCP_transmembrane"/>
</dbReference>
<evidence type="ECO:0000256" key="13">
    <source>
        <dbReference type="RuleBase" id="RU000488"/>
    </source>
</evidence>
<evidence type="ECO:0000256" key="4">
    <source>
        <dbReference type="ARBA" id="ARBA00022496"/>
    </source>
</evidence>
<evidence type="ECO:0000313" key="16">
    <source>
        <dbReference type="Proteomes" id="UP000466442"/>
    </source>
</evidence>
<evidence type="ECO:0000256" key="8">
    <source>
        <dbReference type="ARBA" id="ARBA00023004"/>
    </source>
</evidence>
<evidence type="ECO:0000256" key="1">
    <source>
        <dbReference type="ARBA" id="ARBA00004448"/>
    </source>
</evidence>
<dbReference type="PANTHER" id="PTHR45758:SF20">
    <property type="entry name" value="MITOFERRIN-2"/>
    <property type="match status" value="1"/>
</dbReference>
<evidence type="ECO:0000313" key="15">
    <source>
        <dbReference type="EMBL" id="KAF6211159.1"/>
    </source>
</evidence>
<evidence type="ECO:0000256" key="11">
    <source>
        <dbReference type="ARBA" id="ARBA00023136"/>
    </source>
</evidence>
<dbReference type="Proteomes" id="UP000466442">
    <property type="component" value="Linkage Group LG5"/>
</dbReference>
<comment type="subcellular location">
    <subcellularLocation>
        <location evidence="1">Mitochondrion inner membrane</location>
        <topology evidence="1">Multi-pass membrane protein</topology>
    </subcellularLocation>
</comment>
<keyword evidence="3 13" id="KW-0813">Transport</keyword>
<keyword evidence="8" id="KW-0408">Iron</keyword>
<evidence type="ECO:0000256" key="14">
    <source>
        <dbReference type="SAM" id="MobiDB-lite"/>
    </source>
</evidence>
<gene>
    <name evidence="15" type="ORF">GE061_014274</name>
</gene>
<evidence type="ECO:0000256" key="5">
    <source>
        <dbReference type="ARBA" id="ARBA00022692"/>
    </source>
</evidence>
<feature type="compositionally biased region" description="Basic and acidic residues" evidence="14">
    <location>
        <begin position="87"/>
        <end position="113"/>
    </location>
</feature>
<feature type="compositionally biased region" description="Polar residues" evidence="14">
    <location>
        <begin position="174"/>
        <end position="183"/>
    </location>
</feature>
<sequence>MASPQQVGNTVGVVTSAEEQRGRTLETIAIIGGTADLFEEMPEQLAIITGCMAQLAEGLRTNISRMDQINRALTRDVATLRYQTRAQQDHSETDSDHGEPCEPDTSRQPDMQERPVTTTPEPPESAHRIGDEPVDQEEQHPERAVPPYPPLSPAPPPTLRGSVPELNQILNSSLGDGISQVNPDSLGKKIRTNEVGMSHSDGYEDLRHGQDERFVEHLVAGAMAGVIEHIIMFPLDTIKTRMQSMALKGKSTISGVFKDTKNEGGIFRTLRGFQISFLGDGPGHAVYFATYEFLKGKLISSGQVNVHVAHATSGMVATVFRDAIMTPADSIKQRIQMKNSPYRGVTDCAIDVYKKEGLKAFYRAYTTQLSMNIPYQGLHFMAYEIGMTITNPTKKYNPLAHLLSGAIAGGFAAAVTTPLDVCKTFLNTQQDEGRPKTRGLFNAAREVYKIGGSTAFLKGIRARTIYQMPSTAICWSIYEFWKWLLIPERE</sequence>
<feature type="repeat" description="Solcar" evidence="12">
    <location>
        <begin position="305"/>
        <end position="389"/>
    </location>
</feature>
<dbReference type="GO" id="GO:0048250">
    <property type="term" value="P:iron import into the mitochondrion"/>
    <property type="evidence" value="ECO:0007669"/>
    <property type="project" value="TreeGrafter"/>
</dbReference>
<dbReference type="PROSITE" id="PS50920">
    <property type="entry name" value="SOLCAR"/>
    <property type="match status" value="3"/>
</dbReference>
<evidence type="ECO:0000256" key="3">
    <source>
        <dbReference type="ARBA" id="ARBA00022448"/>
    </source>
</evidence>
<proteinExistence type="inferred from homology"/>
<name>A0A8S9XRF8_APOLU</name>